<protein>
    <submittedName>
        <fullName evidence="1">RrF2 family transcriptional regulator</fullName>
    </submittedName>
</protein>
<dbReference type="PROSITE" id="PS51197">
    <property type="entry name" value="HTH_RRF2_2"/>
    <property type="match status" value="1"/>
</dbReference>
<accession>A0ABV8CZ59</accession>
<reference evidence="2" key="1">
    <citation type="journal article" date="2019" name="Int. J. Syst. Evol. Microbiol.">
        <title>The Global Catalogue of Microorganisms (GCM) 10K type strain sequencing project: providing services to taxonomists for standard genome sequencing and annotation.</title>
        <authorList>
            <consortium name="The Broad Institute Genomics Platform"/>
            <consortium name="The Broad Institute Genome Sequencing Center for Infectious Disease"/>
            <person name="Wu L."/>
            <person name="Ma J."/>
        </authorList>
    </citation>
    <scope>NUCLEOTIDE SEQUENCE [LARGE SCALE GENOMIC DNA]</scope>
    <source>
        <strain evidence="2">CCUG 58728</strain>
    </source>
</reference>
<keyword evidence="2" id="KW-1185">Reference proteome</keyword>
<evidence type="ECO:0000313" key="2">
    <source>
        <dbReference type="Proteomes" id="UP001595901"/>
    </source>
</evidence>
<gene>
    <name evidence="1" type="ORF">ACFOSE_00190</name>
</gene>
<dbReference type="Gene3D" id="1.10.10.10">
    <property type="entry name" value="Winged helix-like DNA-binding domain superfamily/Winged helix DNA-binding domain"/>
    <property type="match status" value="1"/>
</dbReference>
<dbReference type="EMBL" id="JBHSAC010000001">
    <property type="protein sequence ID" value="MFC3931250.1"/>
    <property type="molecule type" value="Genomic_DNA"/>
</dbReference>
<comment type="caution">
    <text evidence="1">The sequence shown here is derived from an EMBL/GenBank/DDBJ whole genome shotgun (WGS) entry which is preliminary data.</text>
</comment>
<organism evidence="1 2">
    <name type="scientific">Streptococcus dentapri</name>
    <dbReference type="NCBI Taxonomy" id="573564"/>
    <lineage>
        <taxon>Bacteria</taxon>
        <taxon>Bacillati</taxon>
        <taxon>Bacillota</taxon>
        <taxon>Bacilli</taxon>
        <taxon>Lactobacillales</taxon>
        <taxon>Streptococcaceae</taxon>
        <taxon>Streptococcus</taxon>
    </lineage>
</organism>
<dbReference type="InterPro" id="IPR036390">
    <property type="entry name" value="WH_DNA-bd_sf"/>
</dbReference>
<sequence>MKLNKSFEQATYVLTMLALQEGHVPVKSHVLSQVLQVSDSYLKKILMKLSKAGLISSNASKTGGYQLAQPVEAISLKDVFFALELQADVLDFKHMAHQIYDDEAHVRQVEDLVKTTLEAGLTAFYSQLDGLKISDLLQKEAYQSGAIDWNERVK</sequence>
<proteinExistence type="predicted"/>
<dbReference type="NCBIfam" id="TIGR00738">
    <property type="entry name" value="rrf2_super"/>
    <property type="match status" value="1"/>
</dbReference>
<dbReference type="PANTHER" id="PTHR33221:SF9">
    <property type="entry name" value="RRF2 FAMILY PROTEIN"/>
    <property type="match status" value="1"/>
</dbReference>
<evidence type="ECO:0000313" key="1">
    <source>
        <dbReference type="EMBL" id="MFC3931250.1"/>
    </source>
</evidence>
<dbReference type="Proteomes" id="UP001595901">
    <property type="component" value="Unassembled WGS sequence"/>
</dbReference>
<dbReference type="InterPro" id="IPR036388">
    <property type="entry name" value="WH-like_DNA-bd_sf"/>
</dbReference>
<dbReference type="InterPro" id="IPR000944">
    <property type="entry name" value="Tscrpt_reg_Rrf2"/>
</dbReference>
<dbReference type="RefSeq" id="WP_380428985.1">
    <property type="nucleotide sequence ID" value="NZ_JBHSAC010000001.1"/>
</dbReference>
<dbReference type="PANTHER" id="PTHR33221">
    <property type="entry name" value="WINGED HELIX-TURN-HELIX TRANSCRIPTIONAL REGULATOR, RRF2 FAMILY"/>
    <property type="match status" value="1"/>
</dbReference>
<dbReference type="Pfam" id="PF02082">
    <property type="entry name" value="Rrf2"/>
    <property type="match status" value="1"/>
</dbReference>
<name>A0ABV8CZ59_9STRE</name>
<dbReference type="SUPFAM" id="SSF46785">
    <property type="entry name" value="Winged helix' DNA-binding domain"/>
    <property type="match status" value="1"/>
</dbReference>